<evidence type="ECO:0000313" key="11">
    <source>
        <dbReference type="Proteomes" id="UP000014760"/>
    </source>
</evidence>
<dbReference type="InterPro" id="IPR003385">
    <property type="entry name" value="Glyco_hydro_77"/>
</dbReference>
<keyword evidence="11" id="KW-1185">Reference proteome</keyword>
<accession>R7TPM1</accession>
<evidence type="ECO:0000256" key="2">
    <source>
        <dbReference type="ARBA" id="ARBA00005684"/>
    </source>
</evidence>
<keyword evidence="4" id="KW-0328">Glycosyltransferase</keyword>
<dbReference type="Pfam" id="PF02446">
    <property type="entry name" value="Glyco_hydro_77"/>
    <property type="match status" value="1"/>
</dbReference>
<reference evidence="10" key="3">
    <citation type="submission" date="2015-06" db="UniProtKB">
        <authorList>
            <consortium name="EnsemblMetazoa"/>
        </authorList>
    </citation>
    <scope>IDENTIFICATION</scope>
</reference>
<dbReference type="OMA" id="HEMKARA"/>
<feature type="non-terminal residue" evidence="9">
    <location>
        <position position="457"/>
    </location>
</feature>
<evidence type="ECO:0000313" key="9">
    <source>
        <dbReference type="EMBL" id="ELT95517.1"/>
    </source>
</evidence>
<evidence type="ECO:0000256" key="8">
    <source>
        <dbReference type="ARBA" id="ARBA00031501"/>
    </source>
</evidence>
<comment type="similarity">
    <text evidence="2">Belongs to the disproportionating enzyme family.</text>
</comment>
<dbReference type="STRING" id="283909.R7TPM1"/>
<dbReference type="GO" id="GO:0005975">
    <property type="term" value="P:carbohydrate metabolic process"/>
    <property type="evidence" value="ECO:0007669"/>
    <property type="project" value="InterPro"/>
</dbReference>
<evidence type="ECO:0000313" key="10">
    <source>
        <dbReference type="EnsemblMetazoa" id="CapteP44581"/>
    </source>
</evidence>
<dbReference type="EC" id="2.4.1.25" evidence="3"/>
<proteinExistence type="inferred from homology"/>
<dbReference type="SUPFAM" id="SSF51445">
    <property type="entry name" value="(Trans)glycosidases"/>
    <property type="match status" value="1"/>
</dbReference>
<dbReference type="NCBIfam" id="TIGR00217">
    <property type="entry name" value="malQ"/>
    <property type="match status" value="1"/>
</dbReference>
<evidence type="ECO:0000256" key="6">
    <source>
        <dbReference type="ARBA" id="ARBA00023277"/>
    </source>
</evidence>
<feature type="non-terminal residue" evidence="9">
    <location>
        <position position="1"/>
    </location>
</feature>
<dbReference type="InterPro" id="IPR017853">
    <property type="entry name" value="GH"/>
</dbReference>
<comment type="catalytic activity">
    <reaction evidence="1">
        <text>Transfers a segment of a (1-&gt;4)-alpha-D-glucan to a new position in an acceptor, which may be glucose or a (1-&gt;4)-alpha-D-glucan.</text>
        <dbReference type="EC" id="2.4.1.25"/>
    </reaction>
</comment>
<sequence>CRLVVAPATCYEPNILSYELPGPTEKIWGVSVQLYTLRTEKNWGMGDFSDLKQLVTELGPQGADIVGLNPIHSLYPSNPLHCSPYSPSSRNFINPLYIDATTLQEYQDSAEIQAYVASDDFQKQLQKARNSSHVEYDRVASLKFSILEMAFTHFEKHDQAHQSYRSADFGHYCEEKGRDLELQATYEALFEHFKARDLSSWGWNCWPTDYQTPDSTRVQDFVVHSKDRIRFYMYLQWLAEQQLAYAQQAALDAGMRVGIYRDLAVGVDRGGADVWAHRDNYVLNASVGAPPDTVAPQGQNWGLPPFDPNQLHELAYKPFIEMVCANMQHCAALRIDHVMAILRLWWCPPDKTADYGVYVNYPLQDLLGIIKLESQRQQCLIFGEDLGTVPPEIEAALPPAYFYSNEVVLFSRIEDHFLAPEKYKARALTCISNHDIPTLKAWWNCNDLDLRQELGIY</sequence>
<dbReference type="PANTHER" id="PTHR32438">
    <property type="entry name" value="4-ALPHA-GLUCANOTRANSFERASE DPE1, CHLOROPLASTIC/AMYLOPLASTIC"/>
    <property type="match status" value="1"/>
</dbReference>
<dbReference type="PANTHER" id="PTHR32438:SF5">
    <property type="entry name" value="4-ALPHA-GLUCANOTRANSFERASE DPE1, CHLOROPLASTIC_AMYLOPLASTIC"/>
    <property type="match status" value="1"/>
</dbReference>
<keyword evidence="5" id="KW-0808">Transferase</keyword>
<dbReference type="OrthoDB" id="6123450at2759"/>
<dbReference type="GO" id="GO:0004134">
    <property type="term" value="F:4-alpha-glucanotransferase activity"/>
    <property type="evidence" value="ECO:0007669"/>
    <property type="project" value="UniProtKB-EC"/>
</dbReference>
<dbReference type="Proteomes" id="UP000014760">
    <property type="component" value="Unassembled WGS sequence"/>
</dbReference>
<reference evidence="9 11" key="2">
    <citation type="journal article" date="2013" name="Nature">
        <title>Insights into bilaterian evolution from three spiralian genomes.</title>
        <authorList>
            <person name="Simakov O."/>
            <person name="Marletaz F."/>
            <person name="Cho S.J."/>
            <person name="Edsinger-Gonzales E."/>
            <person name="Havlak P."/>
            <person name="Hellsten U."/>
            <person name="Kuo D.H."/>
            <person name="Larsson T."/>
            <person name="Lv J."/>
            <person name="Arendt D."/>
            <person name="Savage R."/>
            <person name="Osoegawa K."/>
            <person name="de Jong P."/>
            <person name="Grimwood J."/>
            <person name="Chapman J.A."/>
            <person name="Shapiro H."/>
            <person name="Aerts A."/>
            <person name="Otillar R.P."/>
            <person name="Terry A.Y."/>
            <person name="Boore J.L."/>
            <person name="Grigoriev I.V."/>
            <person name="Lindberg D.R."/>
            <person name="Seaver E.C."/>
            <person name="Weisblat D.A."/>
            <person name="Putnam N.H."/>
            <person name="Rokhsar D.S."/>
        </authorList>
    </citation>
    <scope>NUCLEOTIDE SEQUENCE</scope>
    <source>
        <strain evidence="9 11">I ESC-2004</strain>
    </source>
</reference>
<evidence type="ECO:0000256" key="5">
    <source>
        <dbReference type="ARBA" id="ARBA00022679"/>
    </source>
</evidence>
<evidence type="ECO:0000256" key="1">
    <source>
        <dbReference type="ARBA" id="ARBA00000439"/>
    </source>
</evidence>
<dbReference type="AlphaFoldDB" id="R7TPM1"/>
<evidence type="ECO:0000256" key="3">
    <source>
        <dbReference type="ARBA" id="ARBA00012560"/>
    </source>
</evidence>
<dbReference type="HOGENOM" id="CLU_022072_1_0_1"/>
<dbReference type="EnsemblMetazoa" id="CapteT44581">
    <property type="protein sequence ID" value="CapteP44581"/>
    <property type="gene ID" value="CapteG44581"/>
</dbReference>
<keyword evidence="6" id="KW-0119">Carbohydrate metabolism</keyword>
<reference evidence="11" key="1">
    <citation type="submission" date="2012-12" db="EMBL/GenBank/DDBJ databases">
        <authorList>
            <person name="Hellsten U."/>
            <person name="Grimwood J."/>
            <person name="Chapman J.A."/>
            <person name="Shapiro H."/>
            <person name="Aerts A."/>
            <person name="Otillar R.P."/>
            <person name="Terry A.Y."/>
            <person name="Boore J.L."/>
            <person name="Simakov O."/>
            <person name="Marletaz F."/>
            <person name="Cho S.-J."/>
            <person name="Edsinger-Gonzales E."/>
            <person name="Havlak P."/>
            <person name="Kuo D.-H."/>
            <person name="Larsson T."/>
            <person name="Lv J."/>
            <person name="Arendt D."/>
            <person name="Savage R."/>
            <person name="Osoegawa K."/>
            <person name="de Jong P."/>
            <person name="Lindberg D.R."/>
            <person name="Seaver E.C."/>
            <person name="Weisblat D.A."/>
            <person name="Putnam N.H."/>
            <person name="Grigoriev I.V."/>
            <person name="Rokhsar D.S."/>
        </authorList>
    </citation>
    <scope>NUCLEOTIDE SEQUENCE</scope>
    <source>
        <strain evidence="11">I ESC-2004</strain>
    </source>
</reference>
<evidence type="ECO:0000256" key="4">
    <source>
        <dbReference type="ARBA" id="ARBA00022676"/>
    </source>
</evidence>
<evidence type="ECO:0000256" key="7">
    <source>
        <dbReference type="ARBA" id="ARBA00031423"/>
    </source>
</evidence>
<gene>
    <name evidence="9" type="ORF">CAPTEDRAFT_44581</name>
</gene>
<dbReference type="EMBL" id="AMQN01028581">
    <property type="status" value="NOT_ANNOTATED_CDS"/>
    <property type="molecule type" value="Genomic_DNA"/>
</dbReference>
<name>R7TPM1_CAPTE</name>
<dbReference type="EMBL" id="KB309100">
    <property type="protein sequence ID" value="ELT95517.1"/>
    <property type="molecule type" value="Genomic_DNA"/>
</dbReference>
<dbReference type="Gene3D" id="3.20.20.80">
    <property type="entry name" value="Glycosidases"/>
    <property type="match status" value="1"/>
</dbReference>
<protein>
    <recommendedName>
        <fullName evidence="3">4-alpha-glucanotransferase</fullName>
        <ecNumber evidence="3">2.4.1.25</ecNumber>
    </recommendedName>
    <alternativeName>
        <fullName evidence="7">Amylomaltase</fullName>
    </alternativeName>
    <alternativeName>
        <fullName evidence="8">Disproportionating enzyme</fullName>
    </alternativeName>
</protein>
<organism evidence="9">
    <name type="scientific">Capitella teleta</name>
    <name type="common">Polychaete worm</name>
    <dbReference type="NCBI Taxonomy" id="283909"/>
    <lineage>
        <taxon>Eukaryota</taxon>
        <taxon>Metazoa</taxon>
        <taxon>Spiralia</taxon>
        <taxon>Lophotrochozoa</taxon>
        <taxon>Annelida</taxon>
        <taxon>Polychaeta</taxon>
        <taxon>Sedentaria</taxon>
        <taxon>Scolecida</taxon>
        <taxon>Capitellidae</taxon>
        <taxon>Capitella</taxon>
    </lineage>
</organism>